<keyword evidence="3" id="KW-1185">Reference proteome</keyword>
<dbReference type="Proteomes" id="UP000037269">
    <property type="component" value="Unassembled WGS sequence"/>
</dbReference>
<dbReference type="EMBL" id="LGUG01000004">
    <property type="protein sequence ID" value="KON96991.1"/>
    <property type="molecule type" value="Genomic_DNA"/>
</dbReference>
<organism evidence="1 3">
    <name type="scientific">Aneurinibacillus migulanus</name>
    <name type="common">Bacillus migulanus</name>
    <dbReference type="NCBI Taxonomy" id="47500"/>
    <lineage>
        <taxon>Bacteria</taxon>
        <taxon>Bacillati</taxon>
        <taxon>Bacillota</taxon>
        <taxon>Bacilli</taxon>
        <taxon>Bacillales</taxon>
        <taxon>Paenibacillaceae</taxon>
        <taxon>Aneurinibacillus group</taxon>
        <taxon>Aneurinibacillus</taxon>
    </lineage>
</organism>
<protein>
    <submittedName>
        <fullName evidence="1">Uncharacterized protein</fullName>
    </submittedName>
</protein>
<name>A0A0D1WHZ9_ANEMI</name>
<sequence length="74" mass="8356">MYLAINDTLVQMDKAVGDMDNLQASKYFWLGLVGSGEGKPVMMMPYWSTISKTSTLGEPTVRQKKKEKLCLRPQ</sequence>
<evidence type="ECO:0000313" key="3">
    <source>
        <dbReference type="Proteomes" id="UP000037269"/>
    </source>
</evidence>
<evidence type="ECO:0000313" key="1">
    <source>
        <dbReference type="EMBL" id="KON96991.1"/>
    </source>
</evidence>
<dbReference type="STRING" id="47500.AF333_17425"/>
<dbReference type="EMBL" id="FNED01000022">
    <property type="protein sequence ID" value="SDJ62043.1"/>
    <property type="molecule type" value="Genomic_DNA"/>
</dbReference>
<proteinExistence type="predicted"/>
<gene>
    <name evidence="1" type="ORF">AF333_17425</name>
    <name evidence="2" type="ORF">SAMN04487909_12271</name>
</gene>
<dbReference type="AlphaFoldDB" id="A0A0D1WHZ9"/>
<evidence type="ECO:0000313" key="4">
    <source>
        <dbReference type="Proteomes" id="UP000182836"/>
    </source>
</evidence>
<evidence type="ECO:0000313" key="2">
    <source>
        <dbReference type="EMBL" id="SDJ62043.1"/>
    </source>
</evidence>
<dbReference type="PATRIC" id="fig|47500.8.peg.3835"/>
<reference evidence="2 4" key="2">
    <citation type="submission" date="2016-10" db="EMBL/GenBank/DDBJ databases">
        <authorList>
            <person name="de Groot N.N."/>
        </authorList>
    </citation>
    <scope>NUCLEOTIDE SEQUENCE [LARGE SCALE GENOMIC DNA]</scope>
    <source>
        <strain evidence="2 4">DSM 2895</strain>
    </source>
</reference>
<dbReference type="Proteomes" id="UP000182836">
    <property type="component" value="Unassembled WGS sequence"/>
</dbReference>
<reference evidence="1 3" key="1">
    <citation type="submission" date="2015-07" db="EMBL/GenBank/DDBJ databases">
        <title>Fjat-14205 dsm 2895.</title>
        <authorList>
            <person name="Liu B."/>
            <person name="Wang J."/>
            <person name="Zhu Y."/>
            <person name="Liu G."/>
            <person name="Chen Q."/>
            <person name="Chen Z."/>
            <person name="Lan J."/>
            <person name="Che J."/>
            <person name="Ge C."/>
            <person name="Shi H."/>
            <person name="Pan Z."/>
            <person name="Liu X."/>
        </authorList>
    </citation>
    <scope>NUCLEOTIDE SEQUENCE [LARGE SCALE GENOMIC DNA]</scope>
    <source>
        <strain evidence="1 3">DSM 2895</strain>
    </source>
</reference>
<accession>A0A0D1WHZ9</accession>